<evidence type="ECO:0000313" key="3">
    <source>
        <dbReference type="Proteomes" id="UP001292094"/>
    </source>
</evidence>
<proteinExistence type="predicted"/>
<organism evidence="2 3">
    <name type="scientific">Petrolisthes manimaculis</name>
    <dbReference type="NCBI Taxonomy" id="1843537"/>
    <lineage>
        <taxon>Eukaryota</taxon>
        <taxon>Metazoa</taxon>
        <taxon>Ecdysozoa</taxon>
        <taxon>Arthropoda</taxon>
        <taxon>Crustacea</taxon>
        <taxon>Multicrustacea</taxon>
        <taxon>Malacostraca</taxon>
        <taxon>Eumalacostraca</taxon>
        <taxon>Eucarida</taxon>
        <taxon>Decapoda</taxon>
        <taxon>Pleocyemata</taxon>
        <taxon>Anomura</taxon>
        <taxon>Galatheoidea</taxon>
        <taxon>Porcellanidae</taxon>
        <taxon>Petrolisthes</taxon>
    </lineage>
</organism>
<comment type="caution">
    <text evidence="2">The sequence shown here is derived from an EMBL/GenBank/DDBJ whole genome shotgun (WGS) entry which is preliminary data.</text>
</comment>
<feature type="non-terminal residue" evidence="2">
    <location>
        <position position="1"/>
    </location>
</feature>
<dbReference type="Proteomes" id="UP001292094">
    <property type="component" value="Unassembled WGS sequence"/>
</dbReference>
<feature type="compositionally biased region" description="Pro residues" evidence="1">
    <location>
        <begin position="76"/>
        <end position="87"/>
    </location>
</feature>
<evidence type="ECO:0000256" key="1">
    <source>
        <dbReference type="SAM" id="MobiDB-lite"/>
    </source>
</evidence>
<name>A0AAE1NLL2_9EUCA</name>
<reference evidence="2" key="1">
    <citation type="submission" date="2023-11" db="EMBL/GenBank/DDBJ databases">
        <title>Genome assemblies of two species of porcelain crab, Petrolisthes cinctipes and Petrolisthes manimaculis (Anomura: Porcellanidae).</title>
        <authorList>
            <person name="Angst P."/>
        </authorList>
    </citation>
    <scope>NUCLEOTIDE SEQUENCE</scope>
    <source>
        <strain evidence="2">PB745_02</strain>
        <tissue evidence="2">Gill</tissue>
    </source>
</reference>
<sequence length="140" mass="14770">VGGGGEMGNKVGGQSQSEEEPEVPSARVPPLTVHPGSASGTNRSLSVENGEEGELEMELPPPMKVMEQPMSAAQGPTPPNAGPPIPPLDDILPDAPARVMHFHFGITFSFKLSCCSEVLDDTELLHTLSVTQLFILLFPA</sequence>
<feature type="compositionally biased region" description="Gly residues" evidence="1">
    <location>
        <begin position="1"/>
        <end position="11"/>
    </location>
</feature>
<evidence type="ECO:0000313" key="2">
    <source>
        <dbReference type="EMBL" id="KAK4291367.1"/>
    </source>
</evidence>
<accession>A0AAE1NLL2</accession>
<dbReference type="EMBL" id="JAWZYT010005170">
    <property type="protein sequence ID" value="KAK4291367.1"/>
    <property type="molecule type" value="Genomic_DNA"/>
</dbReference>
<feature type="compositionally biased region" description="Polar residues" evidence="1">
    <location>
        <begin position="38"/>
        <end position="47"/>
    </location>
</feature>
<protein>
    <submittedName>
        <fullName evidence="2">Uncharacterized protein</fullName>
    </submittedName>
</protein>
<dbReference type="AlphaFoldDB" id="A0AAE1NLL2"/>
<keyword evidence="3" id="KW-1185">Reference proteome</keyword>
<feature type="region of interest" description="Disordered" evidence="1">
    <location>
        <begin position="1"/>
        <end position="90"/>
    </location>
</feature>
<gene>
    <name evidence="2" type="ORF">Pmani_035798</name>
</gene>